<evidence type="ECO:0000313" key="9">
    <source>
        <dbReference type="EMBL" id="PHO15685.1"/>
    </source>
</evidence>
<evidence type="ECO:0000313" key="10">
    <source>
        <dbReference type="Proteomes" id="UP000224740"/>
    </source>
</evidence>
<feature type="domain" description="Helicase ATP-binding" evidence="6">
    <location>
        <begin position="378"/>
        <end position="525"/>
    </location>
</feature>
<evidence type="ECO:0000256" key="4">
    <source>
        <dbReference type="ARBA" id="ARBA00022840"/>
    </source>
</evidence>
<dbReference type="PROSITE" id="PS51194">
    <property type="entry name" value="HELICASE_CTER"/>
    <property type="match status" value="1"/>
</dbReference>
<dbReference type="InterPro" id="IPR050615">
    <property type="entry name" value="ATP-dep_DNA_Helicase"/>
</dbReference>
<dbReference type="Pfam" id="PF04851">
    <property type="entry name" value="ResIII"/>
    <property type="match status" value="1"/>
</dbReference>
<dbReference type="PANTHER" id="PTHR11274">
    <property type="entry name" value="RAD25/XP-B DNA REPAIR HELICASE"/>
    <property type="match status" value="1"/>
</dbReference>
<keyword evidence="1" id="KW-0547">Nucleotide-binding</keyword>
<dbReference type="Gene3D" id="3.40.50.300">
    <property type="entry name" value="P-loop containing nucleotide triphosphate hydrolases"/>
    <property type="match status" value="2"/>
</dbReference>
<keyword evidence="3 8" id="KW-0347">Helicase</keyword>
<dbReference type="InterPro" id="IPR054347">
    <property type="entry name" value="TOTE_primase"/>
</dbReference>
<dbReference type="InterPro" id="IPR001650">
    <property type="entry name" value="Helicase_C-like"/>
</dbReference>
<dbReference type="CDD" id="cd17926">
    <property type="entry name" value="DEXHc_RE"/>
    <property type="match status" value="1"/>
</dbReference>
<organism evidence="8 11">
    <name type="scientific">Malaciobacter marinus</name>
    <dbReference type="NCBI Taxonomy" id="505249"/>
    <lineage>
        <taxon>Bacteria</taxon>
        <taxon>Pseudomonadati</taxon>
        <taxon>Campylobacterota</taxon>
        <taxon>Epsilonproteobacteria</taxon>
        <taxon>Campylobacterales</taxon>
        <taxon>Arcobacteraceae</taxon>
        <taxon>Malaciobacter</taxon>
    </lineage>
</organism>
<dbReference type="SMART" id="SM00490">
    <property type="entry name" value="HELICc"/>
    <property type="match status" value="1"/>
</dbReference>
<accession>A0A347TI68</accession>
<dbReference type="EMBL" id="CP032101">
    <property type="protein sequence ID" value="AXX86296.1"/>
    <property type="molecule type" value="Genomic_DNA"/>
</dbReference>
<sequence>MIKIRERLEQLYNQKRSIEEQIQYLEAQLQNEKKLNKSFSKNEKIELFKSLFVNRFDIYAKKWISKDNKKQKYFPVTQTFKGEDFIPLTNQEIELHLRGLNDIATYVIDYSNSCKYVVFELLDEDKFKLQITLNSLNIRAYYEITPFDSLKAWVFFEEKISAKMANLFANEILRRANITAKIFPKEQFATKANLGSYITLPLHLNYRKNNQTVFIDINTSKVYDDQWSVLNNVAKVKKQQVIPLCQEEKIKSFDETTFEEIIFPSFELKLIIYDFLYIPTKDLSKGLINKLKSFASFENPQIKVLLSLRKPLYNTPRVIKNYEEDEKYLKLPRGLIYKTLDFFKANSIKYLLDDKKYFEKIQTKKVVFTLRDEQQDAINNILKTDFSICVAPPGFGKTLIGAKMLELRACSTLIIVNKNMLLTQWIQRFVDYFKYDKKDIGYLGKGKNKLTGQIDVATMQSLKNDPDIINDYSFVIVDECHHIPAVTFEQIIKQFHGKYILGLSATPKRKDGLDPILFQQLGDISYEHIKKKTNTNRLKVIRTSFESNADNYATLINELCIDKNRNSLILEQIKTFITRKILVLSDRIEHLKVLEDLLNNEGIDYICIHGSMNKKEQDENMKQVKTKKLVLATTSYFGEGIDFPHLNTILFATPISYYGRLIQYLGRIGRDGQECLAIDFLDSKNAMLNSAYKKRLEGYKQMYYKQIIGK</sequence>
<evidence type="ECO:0000256" key="1">
    <source>
        <dbReference type="ARBA" id="ARBA00022741"/>
    </source>
</evidence>
<keyword evidence="10" id="KW-1185">Reference proteome</keyword>
<dbReference type="GO" id="GO:0016787">
    <property type="term" value="F:hydrolase activity"/>
    <property type="evidence" value="ECO:0007669"/>
    <property type="project" value="UniProtKB-KW"/>
</dbReference>
<dbReference type="GO" id="GO:0005524">
    <property type="term" value="F:ATP binding"/>
    <property type="evidence" value="ECO:0007669"/>
    <property type="project" value="UniProtKB-KW"/>
</dbReference>
<reference evidence="8 11" key="3">
    <citation type="submission" date="2018-08" db="EMBL/GenBank/DDBJ databases">
        <title>Complete genome of the Arcobacter marinus type strain JCM 15502.</title>
        <authorList>
            <person name="Miller W.G."/>
            <person name="Yee E."/>
            <person name="Huynh S."/>
            <person name="Parker C.T."/>
        </authorList>
    </citation>
    <scope>NUCLEOTIDE SEQUENCE [LARGE SCALE GENOMIC DNA]</scope>
    <source>
        <strain evidence="8 11">JCM 15502</strain>
    </source>
</reference>
<dbReference type="Pfam" id="PF00271">
    <property type="entry name" value="Helicase_C"/>
    <property type="match status" value="1"/>
</dbReference>
<keyword evidence="5" id="KW-0175">Coiled coil</keyword>
<feature type="coiled-coil region" evidence="5">
    <location>
        <begin position="1"/>
        <end position="35"/>
    </location>
</feature>
<evidence type="ECO:0000313" key="8">
    <source>
        <dbReference type="EMBL" id="AXX86296.1"/>
    </source>
</evidence>
<evidence type="ECO:0000259" key="6">
    <source>
        <dbReference type="PROSITE" id="PS51192"/>
    </source>
</evidence>
<dbReference type="InterPro" id="IPR027417">
    <property type="entry name" value="P-loop_NTPase"/>
</dbReference>
<feature type="domain" description="Helicase C-terminal" evidence="7">
    <location>
        <begin position="569"/>
        <end position="710"/>
    </location>
</feature>
<dbReference type="Pfam" id="PF22548">
    <property type="entry name" value="AEP-TOTE"/>
    <property type="match status" value="1"/>
</dbReference>
<dbReference type="CDD" id="cd18785">
    <property type="entry name" value="SF2_C"/>
    <property type="match status" value="1"/>
</dbReference>
<reference evidence="10" key="1">
    <citation type="submission" date="2017-09" db="EMBL/GenBank/DDBJ databases">
        <title>Arcobacter canalis sp. nov., a new species isolated from a water canal contaminated with urban sewage.</title>
        <authorList>
            <person name="Perez-Cataluna A."/>
            <person name="Salas-Masso N."/>
            <person name="Figueras M.J."/>
        </authorList>
    </citation>
    <scope>NUCLEOTIDE SEQUENCE [LARGE SCALE GENOMIC DNA]</scope>
    <source>
        <strain evidence="10">CECT 7727</strain>
    </source>
</reference>
<evidence type="ECO:0000259" key="7">
    <source>
        <dbReference type="PROSITE" id="PS51194"/>
    </source>
</evidence>
<dbReference type="Proteomes" id="UP000224740">
    <property type="component" value="Unassembled WGS sequence"/>
</dbReference>
<dbReference type="SMART" id="SM00487">
    <property type="entry name" value="DEXDc"/>
    <property type="match status" value="1"/>
</dbReference>
<protein>
    <submittedName>
        <fullName evidence="8 9">Helicase</fullName>
    </submittedName>
</protein>
<dbReference type="GO" id="GO:0003677">
    <property type="term" value="F:DNA binding"/>
    <property type="evidence" value="ECO:0007669"/>
    <property type="project" value="InterPro"/>
</dbReference>
<name>A0A347TI68_9BACT</name>
<evidence type="ECO:0000256" key="2">
    <source>
        <dbReference type="ARBA" id="ARBA00022801"/>
    </source>
</evidence>
<dbReference type="InterPro" id="IPR014001">
    <property type="entry name" value="Helicase_ATP-bd"/>
</dbReference>
<dbReference type="PANTHER" id="PTHR11274:SF0">
    <property type="entry name" value="GENERAL TRANSCRIPTION AND DNA REPAIR FACTOR IIH HELICASE SUBUNIT XPB"/>
    <property type="match status" value="1"/>
</dbReference>
<proteinExistence type="predicted"/>
<dbReference type="EMBL" id="NXAO01000022">
    <property type="protein sequence ID" value="PHO15685.1"/>
    <property type="molecule type" value="Genomic_DNA"/>
</dbReference>
<evidence type="ECO:0000256" key="5">
    <source>
        <dbReference type="SAM" id="Coils"/>
    </source>
</evidence>
<dbReference type="SUPFAM" id="SSF52540">
    <property type="entry name" value="P-loop containing nucleoside triphosphate hydrolases"/>
    <property type="match status" value="1"/>
</dbReference>
<dbReference type="GO" id="GO:0004386">
    <property type="term" value="F:helicase activity"/>
    <property type="evidence" value="ECO:0007669"/>
    <property type="project" value="UniProtKB-KW"/>
</dbReference>
<evidence type="ECO:0000256" key="3">
    <source>
        <dbReference type="ARBA" id="ARBA00022806"/>
    </source>
</evidence>
<dbReference type="AlphaFoldDB" id="A0A347TI68"/>
<keyword evidence="2" id="KW-0378">Hydrolase</keyword>
<reference evidence="9" key="2">
    <citation type="submission" date="2017-09" db="EMBL/GenBank/DDBJ databases">
        <authorList>
            <person name="Perez-Cataluna A."/>
            <person name="Figueras M.J."/>
            <person name="Salas-Masso N."/>
        </authorList>
    </citation>
    <scope>NUCLEOTIDE SEQUENCE</scope>
    <source>
        <strain evidence="9">CECT 7727</strain>
    </source>
</reference>
<dbReference type="InterPro" id="IPR006935">
    <property type="entry name" value="Helicase/UvrB_N"/>
</dbReference>
<evidence type="ECO:0000313" key="11">
    <source>
        <dbReference type="Proteomes" id="UP000264693"/>
    </source>
</evidence>
<dbReference type="RefSeq" id="WP_099310755.1">
    <property type="nucleotide sequence ID" value="NZ_CP032101.1"/>
</dbReference>
<gene>
    <name evidence="8" type="ORF">AMRN_0528</name>
    <name evidence="9" type="ORF">CPH92_05590</name>
</gene>
<keyword evidence="4" id="KW-0067">ATP-binding</keyword>
<dbReference type="KEGG" id="amar:AMRN_0528"/>
<dbReference type="Proteomes" id="UP000264693">
    <property type="component" value="Chromosome"/>
</dbReference>
<dbReference type="PROSITE" id="PS51192">
    <property type="entry name" value="HELICASE_ATP_BIND_1"/>
    <property type="match status" value="1"/>
</dbReference>